<evidence type="ECO:0000313" key="3">
    <source>
        <dbReference type="Proteomes" id="UP000307440"/>
    </source>
</evidence>
<sequence length="240" mass="27157">MGWIFTSPLFAPFFIFRSSWAPALNLPLFLPSPLFPLPYSSFHCSLSGLGPQGNLANGSPFFVSTRLKPCFDSFHSWQYDPRLLLPSSSFDFLSIRISGSFVFGPRLASPLLIPLSIHSALYEWRNVGPTSYIADEFVALPQIDYLFLFLTSLIFPRICPIPRYFMEDRPDRCNPNPSLHFLLFSSLTSSSNRPDSNNTATALIFSCYWFRVAEPSSSSYRDSPTNLQTLFLERATHPSL</sequence>
<feature type="chain" id="PRO_5022700520" evidence="1">
    <location>
        <begin position="22"/>
        <end position="240"/>
    </location>
</feature>
<gene>
    <name evidence="2" type="ORF">FA15DRAFT_358493</name>
</gene>
<dbReference type="EMBL" id="ML210186">
    <property type="protein sequence ID" value="TFK25472.1"/>
    <property type="molecule type" value="Genomic_DNA"/>
</dbReference>
<accession>A0A5C3KYE9</accession>
<keyword evidence="3" id="KW-1185">Reference proteome</keyword>
<keyword evidence="1" id="KW-0732">Signal</keyword>
<protein>
    <submittedName>
        <fullName evidence="2">Uncharacterized protein</fullName>
    </submittedName>
</protein>
<organism evidence="2 3">
    <name type="scientific">Coprinopsis marcescibilis</name>
    <name type="common">Agaric fungus</name>
    <name type="synonym">Psathyrella marcescibilis</name>
    <dbReference type="NCBI Taxonomy" id="230819"/>
    <lineage>
        <taxon>Eukaryota</taxon>
        <taxon>Fungi</taxon>
        <taxon>Dikarya</taxon>
        <taxon>Basidiomycota</taxon>
        <taxon>Agaricomycotina</taxon>
        <taxon>Agaricomycetes</taxon>
        <taxon>Agaricomycetidae</taxon>
        <taxon>Agaricales</taxon>
        <taxon>Agaricineae</taxon>
        <taxon>Psathyrellaceae</taxon>
        <taxon>Coprinopsis</taxon>
    </lineage>
</organism>
<evidence type="ECO:0000256" key="1">
    <source>
        <dbReference type="SAM" id="SignalP"/>
    </source>
</evidence>
<dbReference type="Proteomes" id="UP000307440">
    <property type="component" value="Unassembled WGS sequence"/>
</dbReference>
<evidence type="ECO:0000313" key="2">
    <source>
        <dbReference type="EMBL" id="TFK25472.1"/>
    </source>
</evidence>
<reference evidence="2 3" key="1">
    <citation type="journal article" date="2019" name="Nat. Ecol. Evol.">
        <title>Megaphylogeny resolves global patterns of mushroom evolution.</title>
        <authorList>
            <person name="Varga T."/>
            <person name="Krizsan K."/>
            <person name="Foldi C."/>
            <person name="Dima B."/>
            <person name="Sanchez-Garcia M."/>
            <person name="Sanchez-Ramirez S."/>
            <person name="Szollosi G.J."/>
            <person name="Szarkandi J.G."/>
            <person name="Papp V."/>
            <person name="Albert L."/>
            <person name="Andreopoulos W."/>
            <person name="Angelini C."/>
            <person name="Antonin V."/>
            <person name="Barry K.W."/>
            <person name="Bougher N.L."/>
            <person name="Buchanan P."/>
            <person name="Buyck B."/>
            <person name="Bense V."/>
            <person name="Catcheside P."/>
            <person name="Chovatia M."/>
            <person name="Cooper J."/>
            <person name="Damon W."/>
            <person name="Desjardin D."/>
            <person name="Finy P."/>
            <person name="Geml J."/>
            <person name="Haridas S."/>
            <person name="Hughes K."/>
            <person name="Justo A."/>
            <person name="Karasinski D."/>
            <person name="Kautmanova I."/>
            <person name="Kiss B."/>
            <person name="Kocsube S."/>
            <person name="Kotiranta H."/>
            <person name="LaButti K.M."/>
            <person name="Lechner B.E."/>
            <person name="Liimatainen K."/>
            <person name="Lipzen A."/>
            <person name="Lukacs Z."/>
            <person name="Mihaltcheva S."/>
            <person name="Morgado L.N."/>
            <person name="Niskanen T."/>
            <person name="Noordeloos M.E."/>
            <person name="Ohm R.A."/>
            <person name="Ortiz-Santana B."/>
            <person name="Ovrebo C."/>
            <person name="Racz N."/>
            <person name="Riley R."/>
            <person name="Savchenko A."/>
            <person name="Shiryaev A."/>
            <person name="Soop K."/>
            <person name="Spirin V."/>
            <person name="Szebenyi C."/>
            <person name="Tomsovsky M."/>
            <person name="Tulloss R.E."/>
            <person name="Uehling J."/>
            <person name="Grigoriev I.V."/>
            <person name="Vagvolgyi C."/>
            <person name="Papp T."/>
            <person name="Martin F.M."/>
            <person name="Miettinen O."/>
            <person name="Hibbett D.S."/>
            <person name="Nagy L.G."/>
        </authorList>
    </citation>
    <scope>NUCLEOTIDE SEQUENCE [LARGE SCALE GENOMIC DNA]</scope>
    <source>
        <strain evidence="2 3">CBS 121175</strain>
    </source>
</reference>
<proteinExistence type="predicted"/>
<dbReference type="AlphaFoldDB" id="A0A5C3KYE9"/>
<feature type="signal peptide" evidence="1">
    <location>
        <begin position="1"/>
        <end position="21"/>
    </location>
</feature>
<name>A0A5C3KYE9_COPMA</name>